<keyword evidence="3" id="KW-1185">Reference proteome</keyword>
<dbReference type="EMBL" id="SDMP01000001">
    <property type="protein sequence ID" value="RYR76709.1"/>
    <property type="molecule type" value="Genomic_DNA"/>
</dbReference>
<reference evidence="2 3" key="1">
    <citation type="submission" date="2019-01" db="EMBL/GenBank/DDBJ databases">
        <title>Sequencing of cultivated peanut Arachis hypogaea provides insights into genome evolution and oil improvement.</title>
        <authorList>
            <person name="Chen X."/>
        </authorList>
    </citation>
    <scope>NUCLEOTIDE SEQUENCE [LARGE SCALE GENOMIC DNA]</scope>
    <source>
        <strain evidence="3">cv. Fuhuasheng</strain>
        <tissue evidence="2">Leaves</tissue>
    </source>
</reference>
<evidence type="ECO:0000256" key="1">
    <source>
        <dbReference type="SAM" id="MobiDB-lite"/>
    </source>
</evidence>
<organism evidence="2 3">
    <name type="scientific">Arachis hypogaea</name>
    <name type="common">Peanut</name>
    <dbReference type="NCBI Taxonomy" id="3818"/>
    <lineage>
        <taxon>Eukaryota</taxon>
        <taxon>Viridiplantae</taxon>
        <taxon>Streptophyta</taxon>
        <taxon>Embryophyta</taxon>
        <taxon>Tracheophyta</taxon>
        <taxon>Spermatophyta</taxon>
        <taxon>Magnoliopsida</taxon>
        <taxon>eudicotyledons</taxon>
        <taxon>Gunneridae</taxon>
        <taxon>Pentapetalae</taxon>
        <taxon>rosids</taxon>
        <taxon>fabids</taxon>
        <taxon>Fabales</taxon>
        <taxon>Fabaceae</taxon>
        <taxon>Papilionoideae</taxon>
        <taxon>50 kb inversion clade</taxon>
        <taxon>dalbergioids sensu lato</taxon>
        <taxon>Dalbergieae</taxon>
        <taxon>Pterocarpus clade</taxon>
        <taxon>Arachis</taxon>
    </lineage>
</organism>
<dbReference type="AlphaFoldDB" id="A0A445EML6"/>
<protein>
    <recommendedName>
        <fullName evidence="4">Transposase MuDR plant domain-containing protein</fullName>
    </recommendedName>
</protein>
<proteinExistence type="predicted"/>
<name>A0A445EML6_ARAHY</name>
<feature type="region of interest" description="Disordered" evidence="1">
    <location>
        <begin position="353"/>
        <end position="372"/>
    </location>
</feature>
<evidence type="ECO:0000313" key="3">
    <source>
        <dbReference type="Proteomes" id="UP000289738"/>
    </source>
</evidence>
<dbReference type="Proteomes" id="UP000289738">
    <property type="component" value="Chromosome A01"/>
</dbReference>
<feature type="compositionally biased region" description="Polar residues" evidence="1">
    <location>
        <begin position="363"/>
        <end position="372"/>
    </location>
</feature>
<evidence type="ECO:0008006" key="4">
    <source>
        <dbReference type="Google" id="ProtNLM"/>
    </source>
</evidence>
<evidence type="ECO:0000313" key="2">
    <source>
        <dbReference type="EMBL" id="RYR76709.1"/>
    </source>
</evidence>
<comment type="caution">
    <text evidence="2">The sequence shown here is derived from an EMBL/GenBank/DDBJ whole genome shotgun (WGS) entry which is preliminary data.</text>
</comment>
<gene>
    <name evidence="2" type="ORF">Ahy_A01g001282</name>
</gene>
<accession>A0A445EML6</accession>
<sequence>MICEKIDSEMSRKISCILYKYPIPLFDGFIQFQTKHVTNKASMQEMSSIHSQISFIELYIKFEQSEVDQNIEREYYNSDSDKEFESNYDVVGSDGGEDQGDGTMQANVTNVTNALANQHLFEEPSFMRTLDLEAMHAPKFSEYMNIQENCHYGYGRLYCLQMCRLLGLDSNTITEVIKSLVEVDPSIKVKSVIAKVQSKFNYTISYRKAWLAKHKSVKKYSKVGKYRAKLWLCRNIQVNCFDRQNKVFEGREMPSGWSMPSISVDKDVTVDRIPCRHVFSFCVNQPLDWQVYVHDVYKMDPVRRVYRVRPRFVLNPFLRRVAKDRPRITCFLNEMDTRILRVPRRCRQCGVEGHSRNRYRQSGGASTSNNTH</sequence>